<comment type="similarity">
    <text evidence="1">Belongs to the LysR transcriptional regulatory family.</text>
</comment>
<reference evidence="7" key="1">
    <citation type="submission" date="2017-02" db="EMBL/GenBank/DDBJ databases">
        <authorList>
            <person name="Varghese N."/>
            <person name="Submissions S."/>
        </authorList>
    </citation>
    <scope>NUCLEOTIDE SEQUENCE [LARGE SCALE GENOMIC DNA]</scope>
    <source>
        <strain evidence="7">ATCC 27094</strain>
    </source>
</reference>
<dbReference type="InterPro" id="IPR000847">
    <property type="entry name" value="LysR_HTH_N"/>
</dbReference>
<evidence type="ECO:0000256" key="4">
    <source>
        <dbReference type="ARBA" id="ARBA00023163"/>
    </source>
</evidence>
<dbReference type="RefSeq" id="WP_218191151.1">
    <property type="nucleotide sequence ID" value="NZ_FUWJ01000005.1"/>
</dbReference>
<dbReference type="AlphaFoldDB" id="A0A1T4RI89"/>
<dbReference type="SUPFAM" id="SSF46785">
    <property type="entry name" value="Winged helix' DNA-binding domain"/>
    <property type="match status" value="1"/>
</dbReference>
<dbReference type="PANTHER" id="PTHR30346">
    <property type="entry name" value="TRANSCRIPTIONAL DUAL REGULATOR HCAR-RELATED"/>
    <property type="match status" value="1"/>
</dbReference>
<gene>
    <name evidence="6" type="ORF">SAMN02745126_03826</name>
</gene>
<dbReference type="STRING" id="225324.SAMN02745126_03826"/>
<accession>A0A1T4RI89</accession>
<dbReference type="Gene3D" id="3.40.190.10">
    <property type="entry name" value="Periplasmic binding protein-like II"/>
    <property type="match status" value="2"/>
</dbReference>
<feature type="domain" description="HTH lysR-type" evidence="5">
    <location>
        <begin position="7"/>
        <end position="64"/>
    </location>
</feature>
<dbReference type="Pfam" id="PF03466">
    <property type="entry name" value="LysR_substrate"/>
    <property type="match status" value="1"/>
</dbReference>
<dbReference type="PRINTS" id="PR00039">
    <property type="entry name" value="HTHLYSR"/>
</dbReference>
<organism evidence="6 7">
    <name type="scientific">Enhydrobacter aerosaccus</name>
    <dbReference type="NCBI Taxonomy" id="225324"/>
    <lineage>
        <taxon>Bacteria</taxon>
        <taxon>Pseudomonadati</taxon>
        <taxon>Pseudomonadota</taxon>
        <taxon>Alphaproteobacteria</taxon>
        <taxon>Hyphomicrobiales</taxon>
        <taxon>Enhydrobacter</taxon>
    </lineage>
</organism>
<dbReference type="InterPro" id="IPR005119">
    <property type="entry name" value="LysR_subst-bd"/>
</dbReference>
<keyword evidence="7" id="KW-1185">Reference proteome</keyword>
<evidence type="ECO:0000256" key="1">
    <source>
        <dbReference type="ARBA" id="ARBA00009437"/>
    </source>
</evidence>
<dbReference type="GO" id="GO:0003677">
    <property type="term" value="F:DNA binding"/>
    <property type="evidence" value="ECO:0007669"/>
    <property type="project" value="UniProtKB-KW"/>
</dbReference>
<evidence type="ECO:0000313" key="6">
    <source>
        <dbReference type="EMBL" id="SKA15673.1"/>
    </source>
</evidence>
<evidence type="ECO:0000256" key="2">
    <source>
        <dbReference type="ARBA" id="ARBA00023015"/>
    </source>
</evidence>
<dbReference type="Proteomes" id="UP000190092">
    <property type="component" value="Unassembled WGS sequence"/>
</dbReference>
<keyword evidence="3 6" id="KW-0238">DNA-binding</keyword>
<evidence type="ECO:0000313" key="7">
    <source>
        <dbReference type="Proteomes" id="UP000190092"/>
    </source>
</evidence>
<evidence type="ECO:0000256" key="3">
    <source>
        <dbReference type="ARBA" id="ARBA00023125"/>
    </source>
</evidence>
<dbReference type="PANTHER" id="PTHR30346:SF28">
    <property type="entry name" value="HTH-TYPE TRANSCRIPTIONAL REGULATOR CYNR"/>
    <property type="match status" value="1"/>
</dbReference>
<keyword evidence="2" id="KW-0805">Transcription regulation</keyword>
<dbReference type="InterPro" id="IPR036390">
    <property type="entry name" value="WH_DNA-bd_sf"/>
</dbReference>
<dbReference type="SUPFAM" id="SSF53850">
    <property type="entry name" value="Periplasmic binding protein-like II"/>
    <property type="match status" value="1"/>
</dbReference>
<dbReference type="GO" id="GO:0032993">
    <property type="term" value="C:protein-DNA complex"/>
    <property type="evidence" value="ECO:0007669"/>
    <property type="project" value="TreeGrafter"/>
</dbReference>
<protein>
    <submittedName>
        <fullName evidence="6">DNA-binding transcriptional regulator, LysR family</fullName>
    </submittedName>
</protein>
<dbReference type="InterPro" id="IPR036388">
    <property type="entry name" value="WH-like_DNA-bd_sf"/>
</dbReference>
<dbReference type="PROSITE" id="PS50931">
    <property type="entry name" value="HTH_LYSR"/>
    <property type="match status" value="1"/>
</dbReference>
<name>A0A1T4RI89_9HYPH</name>
<proteinExistence type="inferred from homology"/>
<dbReference type="GO" id="GO:0003700">
    <property type="term" value="F:DNA-binding transcription factor activity"/>
    <property type="evidence" value="ECO:0007669"/>
    <property type="project" value="InterPro"/>
</dbReference>
<dbReference type="Gene3D" id="1.10.10.10">
    <property type="entry name" value="Winged helix-like DNA-binding domain superfamily/Winged helix DNA-binding domain"/>
    <property type="match status" value="1"/>
</dbReference>
<sequence>MLDEELLNLTQVRAFLAVVDQGGFREAAAALGCAQPTVSQLVRKLEEALGDLLIVRGHAQCLPTKSGSQFLPFARALLRVDRRGRAAVKAGQLVVGASSNIGIYLLPVLMKKLSDACGQPIELKIGSNPEIADQLESGEIDVGLMEWWDERPGFEATPWNRQSLVVIVPRTHPWARRKMVSIEELVGKPLVGGEPGSGTGTLLRKALGASSSQLRTTYQLGSTDAVKAAVKAGLGISLVMESSVREEVRHRSLVALELEDVDLAKELQSIIPANLPSSSPSRAFVSALGELSKGAL</sequence>
<dbReference type="Pfam" id="PF00126">
    <property type="entry name" value="HTH_1"/>
    <property type="match status" value="1"/>
</dbReference>
<keyword evidence="4" id="KW-0804">Transcription</keyword>
<evidence type="ECO:0000259" key="5">
    <source>
        <dbReference type="PROSITE" id="PS50931"/>
    </source>
</evidence>
<dbReference type="EMBL" id="FUWJ01000005">
    <property type="protein sequence ID" value="SKA15673.1"/>
    <property type="molecule type" value="Genomic_DNA"/>
</dbReference>